<dbReference type="EMBL" id="GISG01094637">
    <property type="protein sequence ID" value="MBA4635306.1"/>
    <property type="molecule type" value="Transcribed_RNA"/>
</dbReference>
<evidence type="ECO:0000256" key="6">
    <source>
        <dbReference type="ARBA" id="ARBA00022490"/>
    </source>
</evidence>
<evidence type="ECO:0000256" key="4">
    <source>
        <dbReference type="ARBA" id="ARBA00016065"/>
    </source>
</evidence>
<keyword evidence="9" id="KW-0226">DNA condensation</keyword>
<name>A0A7C9D784_OPUST</name>
<evidence type="ECO:0000256" key="9">
    <source>
        <dbReference type="ARBA" id="ARBA00023067"/>
    </source>
</evidence>
<evidence type="ECO:0000256" key="5">
    <source>
        <dbReference type="ARBA" id="ARBA00022454"/>
    </source>
</evidence>
<evidence type="ECO:0000256" key="8">
    <source>
        <dbReference type="ARBA" id="ARBA00022776"/>
    </source>
</evidence>
<evidence type="ECO:0000256" key="10">
    <source>
        <dbReference type="ARBA" id="ARBA00023306"/>
    </source>
</evidence>
<dbReference type="GO" id="GO:0007076">
    <property type="term" value="P:mitotic chromosome condensation"/>
    <property type="evidence" value="ECO:0007669"/>
    <property type="project" value="InterPro"/>
</dbReference>
<organism evidence="12">
    <name type="scientific">Opuntia streptacantha</name>
    <name type="common">Prickly pear cactus</name>
    <name type="synonym">Opuntia cardona</name>
    <dbReference type="NCBI Taxonomy" id="393608"/>
    <lineage>
        <taxon>Eukaryota</taxon>
        <taxon>Viridiplantae</taxon>
        <taxon>Streptophyta</taxon>
        <taxon>Embryophyta</taxon>
        <taxon>Tracheophyta</taxon>
        <taxon>Spermatophyta</taxon>
        <taxon>Magnoliopsida</taxon>
        <taxon>eudicotyledons</taxon>
        <taxon>Gunneridae</taxon>
        <taxon>Pentapetalae</taxon>
        <taxon>Caryophyllales</taxon>
        <taxon>Cactineae</taxon>
        <taxon>Cactaceae</taxon>
        <taxon>Opuntioideae</taxon>
        <taxon>Opuntia</taxon>
    </lineage>
</organism>
<proteinExistence type="inferred from homology"/>
<keyword evidence="8" id="KW-0498">Mitosis</keyword>
<accession>A0A7C9D784</accession>
<dbReference type="InterPro" id="IPR022816">
    <property type="entry name" value="Condensin_barren_su2"/>
</dbReference>
<keyword evidence="11" id="KW-1133">Transmembrane helix</keyword>
<evidence type="ECO:0000256" key="7">
    <source>
        <dbReference type="ARBA" id="ARBA00022618"/>
    </source>
</evidence>
<evidence type="ECO:0000256" key="1">
    <source>
        <dbReference type="ARBA" id="ARBA00004286"/>
    </source>
</evidence>
<comment type="similarity">
    <text evidence="3">Belongs to the CND2 (condensin subunit 2) family.</text>
</comment>
<comment type="subcellular location">
    <subcellularLocation>
        <location evidence="1">Chromosome</location>
    </subcellularLocation>
    <subcellularLocation>
        <location evidence="2">Cytoplasm</location>
    </subcellularLocation>
</comment>
<dbReference type="GO" id="GO:0005737">
    <property type="term" value="C:cytoplasm"/>
    <property type="evidence" value="ECO:0007669"/>
    <property type="project" value="UniProtKB-SubCell"/>
</dbReference>
<reference evidence="12" key="1">
    <citation type="journal article" date="2013" name="J. Plant Res.">
        <title>Effect of fungi and light on seed germination of three Opuntia species from semiarid lands of central Mexico.</title>
        <authorList>
            <person name="Delgado-Sanchez P."/>
            <person name="Jimenez-Bremont J.F."/>
            <person name="Guerrero-Gonzalez Mde L."/>
            <person name="Flores J."/>
        </authorList>
    </citation>
    <scope>NUCLEOTIDE SEQUENCE</scope>
    <source>
        <tissue evidence="12">Cladode</tissue>
    </source>
</reference>
<sequence>MQLDDSCLSNSSLAFMSIVSCECGSVIASQSQGLLCRISHLLWHQASKHFNTMPFVFDNFLVQVTLFLYCILCGFIKILCYQLQCLGKCIKRVSGSDSWQQGIYSDVLSPAWDDEGAFSGHCDDGFTDGAVEQDTLIPQPRQVNKIELQYDRTSKQVDVHMLKETLWHHMLGCLWTPGMQKTCKDGVSFRRVLATLPEDCPAAATHDDISPHLCFICILHLANEHGLTIRGYPNLDDLSIHLPVAFENADEMI</sequence>
<dbReference type="GO" id="GO:0051301">
    <property type="term" value="P:cell division"/>
    <property type="evidence" value="ECO:0007669"/>
    <property type="project" value="UniProtKB-KW"/>
</dbReference>
<dbReference type="GO" id="GO:0000796">
    <property type="term" value="C:condensin complex"/>
    <property type="evidence" value="ECO:0007669"/>
    <property type="project" value="InterPro"/>
</dbReference>
<feature type="transmembrane region" description="Helical" evidence="11">
    <location>
        <begin position="60"/>
        <end position="81"/>
    </location>
</feature>
<keyword evidence="11" id="KW-0812">Transmembrane</keyword>
<evidence type="ECO:0000256" key="11">
    <source>
        <dbReference type="SAM" id="Phobius"/>
    </source>
</evidence>
<dbReference type="PANTHER" id="PTHR13108:SF9">
    <property type="entry name" value="CONDENSIN COMPLEX SUBUNIT 2"/>
    <property type="match status" value="1"/>
</dbReference>
<keyword evidence="6" id="KW-0963">Cytoplasm</keyword>
<dbReference type="GO" id="GO:0003682">
    <property type="term" value="F:chromatin binding"/>
    <property type="evidence" value="ECO:0007669"/>
    <property type="project" value="TreeGrafter"/>
</dbReference>
<evidence type="ECO:0000313" key="12">
    <source>
        <dbReference type="EMBL" id="MBA4635306.1"/>
    </source>
</evidence>
<keyword evidence="10" id="KW-0131">Cell cycle</keyword>
<dbReference type="PANTHER" id="PTHR13108">
    <property type="entry name" value="CONDENSIN COMPLEX SUBUNIT 2"/>
    <property type="match status" value="1"/>
</dbReference>
<evidence type="ECO:0000256" key="3">
    <source>
        <dbReference type="ARBA" id="ARBA00009471"/>
    </source>
</evidence>
<reference evidence="12" key="2">
    <citation type="submission" date="2020-07" db="EMBL/GenBank/DDBJ databases">
        <authorList>
            <person name="Vera ALvarez R."/>
            <person name="Arias-Moreno D.M."/>
            <person name="Jimenez-Jacinto V."/>
            <person name="Jimenez-Bremont J.F."/>
            <person name="Swaminathan K."/>
            <person name="Moose S.P."/>
            <person name="Guerrero-Gonzalez M.L."/>
            <person name="Marino-Ramirez L."/>
            <person name="Landsman D."/>
            <person name="Rodriguez-Kessler M."/>
            <person name="Delgado-Sanchez P."/>
        </authorList>
    </citation>
    <scope>NUCLEOTIDE SEQUENCE</scope>
    <source>
        <tissue evidence="12">Cladode</tissue>
    </source>
</reference>
<keyword evidence="7" id="KW-0132">Cell division</keyword>
<keyword evidence="11" id="KW-0472">Membrane</keyword>
<keyword evidence="5" id="KW-0158">Chromosome</keyword>
<protein>
    <recommendedName>
        <fullName evidence="4">Condensin complex subunit 2</fullName>
    </recommendedName>
</protein>
<dbReference type="AlphaFoldDB" id="A0A7C9D784"/>
<evidence type="ECO:0000256" key="2">
    <source>
        <dbReference type="ARBA" id="ARBA00004496"/>
    </source>
</evidence>
<dbReference type="Pfam" id="PF05786">
    <property type="entry name" value="Cnd2"/>
    <property type="match status" value="1"/>
</dbReference>